<proteinExistence type="predicted"/>
<gene>
    <name evidence="2" type="ORF">JDS37_04585</name>
</gene>
<evidence type="ECO:0000313" key="3">
    <source>
        <dbReference type="Proteomes" id="UP000663479"/>
    </source>
</evidence>
<dbReference type="EMBL" id="CP066539">
    <property type="protein sequence ID" value="QRL04240.1"/>
    <property type="molecule type" value="Genomic_DNA"/>
</dbReference>
<feature type="region of interest" description="Disordered" evidence="1">
    <location>
        <begin position="277"/>
        <end position="298"/>
    </location>
</feature>
<protein>
    <submittedName>
        <fullName evidence="2">Uncharacterized protein</fullName>
    </submittedName>
</protein>
<evidence type="ECO:0000256" key="1">
    <source>
        <dbReference type="SAM" id="MobiDB-lite"/>
    </source>
</evidence>
<evidence type="ECO:0000313" key="2">
    <source>
        <dbReference type="EMBL" id="QRL04240.1"/>
    </source>
</evidence>
<accession>A0AAQ0CI56</accession>
<dbReference type="AlphaFoldDB" id="A0AAQ0CI56"/>
<feature type="compositionally biased region" description="Polar residues" evidence="1">
    <location>
        <begin position="288"/>
        <end position="298"/>
    </location>
</feature>
<organism evidence="2 3">
    <name type="scientific">Vreelandella venusta</name>
    <dbReference type="NCBI Taxonomy" id="44935"/>
    <lineage>
        <taxon>Bacteria</taxon>
        <taxon>Pseudomonadati</taxon>
        <taxon>Pseudomonadota</taxon>
        <taxon>Gammaproteobacteria</taxon>
        <taxon>Oceanospirillales</taxon>
        <taxon>Halomonadaceae</taxon>
        <taxon>Vreelandella</taxon>
    </lineage>
</organism>
<name>A0AAQ0CI56_9GAMM</name>
<feature type="compositionally biased region" description="Basic and acidic residues" evidence="1">
    <location>
        <begin position="278"/>
        <end position="287"/>
    </location>
</feature>
<reference evidence="2" key="1">
    <citation type="submission" date="2020-12" db="EMBL/GenBank/DDBJ databases">
        <title>Genome reconstruction of Halomonas venusta strain DSM 4743.</title>
        <authorList>
            <person name="Aguirre-Garrido J.F."/>
            <person name="Hernandez-Soto L.M."/>
            <person name="Martinez-Abarca F."/>
        </authorList>
    </citation>
    <scope>NUCLEOTIDE SEQUENCE</scope>
    <source>
        <strain evidence="2">4743</strain>
    </source>
</reference>
<sequence length="298" mass="33763">MIDISKRIEIISKLLDENSRTSVLYAALECRLTIEAICYERFALSYEYIPHELLRKWQPHHVVKQVAEEGNEQVTEGFTISISKSPIDQDNPPVTPEDYESFEYVKIGSQAALDVGKLGRLWNALSNTSLHISLPKAKGEEIDIYGDSDKARGKITESLNEFKRILDGNLLSSGFGEEYYFYCIGCDTKLKRRVKLIKHGQMVTCLNPDCPESYYFSVEDGEIFHIRRLLNTTCADCGNSIEIPARFVDKLKVEQTLNADCTGCGYNNRIRLIPGRANKPEARESNEGLHNNQKQSDA</sequence>
<dbReference type="Proteomes" id="UP000663479">
    <property type="component" value="Chromosome"/>
</dbReference>
<dbReference type="RefSeq" id="WP_146942736.1">
    <property type="nucleotide sequence ID" value="NZ_BJUL01000003.1"/>
</dbReference>